<evidence type="ECO:0000256" key="5">
    <source>
        <dbReference type="ARBA" id="ARBA00022801"/>
    </source>
</evidence>
<dbReference type="InterPro" id="IPR017850">
    <property type="entry name" value="Alkaline_phosphatase_core_sf"/>
</dbReference>
<keyword evidence="3" id="KW-0479">Metal-binding</keyword>
<evidence type="ECO:0000313" key="11">
    <source>
        <dbReference type="Proteomes" id="UP000315471"/>
    </source>
</evidence>
<keyword evidence="4 8" id="KW-0732">Signal</keyword>
<feature type="signal peptide" evidence="8">
    <location>
        <begin position="1"/>
        <end position="46"/>
    </location>
</feature>
<evidence type="ECO:0000259" key="9">
    <source>
        <dbReference type="Pfam" id="PF00884"/>
    </source>
</evidence>
<accession>A0A5C6DUJ3</accession>
<evidence type="ECO:0000256" key="7">
    <source>
        <dbReference type="ARBA" id="ARBA00023180"/>
    </source>
</evidence>
<dbReference type="PANTHER" id="PTHR42693">
    <property type="entry name" value="ARYLSULFATASE FAMILY MEMBER"/>
    <property type="match status" value="1"/>
</dbReference>
<evidence type="ECO:0000256" key="2">
    <source>
        <dbReference type="ARBA" id="ARBA00008779"/>
    </source>
</evidence>
<protein>
    <submittedName>
        <fullName evidence="10">Arylsulfatase</fullName>
        <ecNumber evidence="10">3.1.6.1</ecNumber>
    </submittedName>
</protein>
<comment type="cofactor">
    <cofactor evidence="1">
        <name>Ca(2+)</name>
        <dbReference type="ChEBI" id="CHEBI:29108"/>
    </cofactor>
</comment>
<dbReference type="GO" id="GO:0004065">
    <property type="term" value="F:arylsulfatase activity"/>
    <property type="evidence" value="ECO:0007669"/>
    <property type="project" value="UniProtKB-EC"/>
</dbReference>
<dbReference type="Pfam" id="PF00884">
    <property type="entry name" value="Sulfatase"/>
    <property type="match status" value="1"/>
</dbReference>
<dbReference type="PANTHER" id="PTHR42693:SF53">
    <property type="entry name" value="ENDO-4-O-SULFATASE"/>
    <property type="match status" value="1"/>
</dbReference>
<dbReference type="PROSITE" id="PS00149">
    <property type="entry name" value="SULFATASE_2"/>
    <property type="match status" value="1"/>
</dbReference>
<comment type="similarity">
    <text evidence="2">Belongs to the sulfatase family.</text>
</comment>
<keyword evidence="6" id="KW-0106">Calcium</keyword>
<feature type="chain" id="PRO_5023019433" evidence="8">
    <location>
        <begin position="47"/>
        <end position="492"/>
    </location>
</feature>
<dbReference type="AlphaFoldDB" id="A0A5C6DUJ3"/>
<dbReference type="InterPro" id="IPR000917">
    <property type="entry name" value="Sulfatase_N"/>
</dbReference>
<evidence type="ECO:0000256" key="8">
    <source>
        <dbReference type="SAM" id="SignalP"/>
    </source>
</evidence>
<sequence length="492" mass="54637" precursor="true">MNTKTITNSEYQSQSCVCRPEMSRCRFLVTAAMFAVGLAVSTNAMAAKPNIIIIFNDDQGYQDLGCYGSPNIKTPNVDRLAAEGMRFTDYYVASPVCSASRAALLTGCYPNRVGVEGVFFPNRGHEGLDPKHVTIAETLKTAGYATAAVGKWHLGDELEFLPTHQGFDSYYGIPYSNDMYPSESMKYAEDCLFRDDQSPATLKEVFAQGKLRSVKDKVPLMRDEECIEFPCDQATITRRYADEGIKFISKSVKTQTPFFLYLANSMPHTPLFASTEFKGKSDRGLYGDVIEEIDFNTGRILDHLEKMGVEDNTIVIFSSDNGPWLIKGENGGSALPLFEGKMTCFEGGQRVPCIVKWPGKIIAGSVCSEMAWSMDLHPTLAKIAGAQFKPAIPADGDDISDLWTDPGAKSPHDYFFYWHQGSYNAVRQGDWKYHKKELFKVKKTARNTQQPTLYNLKDDIGEANNVIAEHPEIAERLAKALDAQIKATGAKK</sequence>
<dbReference type="Gene3D" id="3.30.1120.10">
    <property type="match status" value="1"/>
</dbReference>
<gene>
    <name evidence="10" type="primary">atsA_29</name>
    <name evidence="10" type="ORF">Q31b_32910</name>
</gene>
<dbReference type="CDD" id="cd16026">
    <property type="entry name" value="GALNS_like"/>
    <property type="match status" value="1"/>
</dbReference>
<organism evidence="10 11">
    <name type="scientific">Novipirellula aureliae</name>
    <dbReference type="NCBI Taxonomy" id="2527966"/>
    <lineage>
        <taxon>Bacteria</taxon>
        <taxon>Pseudomonadati</taxon>
        <taxon>Planctomycetota</taxon>
        <taxon>Planctomycetia</taxon>
        <taxon>Pirellulales</taxon>
        <taxon>Pirellulaceae</taxon>
        <taxon>Novipirellula</taxon>
    </lineage>
</organism>
<comment type="caution">
    <text evidence="10">The sequence shown here is derived from an EMBL/GenBank/DDBJ whole genome shotgun (WGS) entry which is preliminary data.</text>
</comment>
<evidence type="ECO:0000313" key="10">
    <source>
        <dbReference type="EMBL" id="TWU39975.1"/>
    </source>
</evidence>
<dbReference type="Gene3D" id="3.40.720.10">
    <property type="entry name" value="Alkaline Phosphatase, subunit A"/>
    <property type="match status" value="1"/>
</dbReference>
<dbReference type="InterPro" id="IPR050738">
    <property type="entry name" value="Sulfatase"/>
</dbReference>
<dbReference type="EMBL" id="SJPY01000005">
    <property type="protein sequence ID" value="TWU39975.1"/>
    <property type="molecule type" value="Genomic_DNA"/>
</dbReference>
<dbReference type="RefSeq" id="WP_231617613.1">
    <property type="nucleotide sequence ID" value="NZ_SJPY01000005.1"/>
</dbReference>
<dbReference type="InterPro" id="IPR024607">
    <property type="entry name" value="Sulfatase_CS"/>
</dbReference>
<evidence type="ECO:0000256" key="6">
    <source>
        <dbReference type="ARBA" id="ARBA00022837"/>
    </source>
</evidence>
<evidence type="ECO:0000256" key="1">
    <source>
        <dbReference type="ARBA" id="ARBA00001913"/>
    </source>
</evidence>
<name>A0A5C6DUJ3_9BACT</name>
<dbReference type="GO" id="GO:0046872">
    <property type="term" value="F:metal ion binding"/>
    <property type="evidence" value="ECO:0007669"/>
    <property type="project" value="UniProtKB-KW"/>
</dbReference>
<dbReference type="Proteomes" id="UP000315471">
    <property type="component" value="Unassembled WGS sequence"/>
</dbReference>
<feature type="domain" description="Sulfatase N-terminal" evidence="9">
    <location>
        <begin position="49"/>
        <end position="385"/>
    </location>
</feature>
<keyword evidence="7" id="KW-0325">Glycoprotein</keyword>
<proteinExistence type="inferred from homology"/>
<evidence type="ECO:0000256" key="4">
    <source>
        <dbReference type="ARBA" id="ARBA00022729"/>
    </source>
</evidence>
<keyword evidence="5 10" id="KW-0378">Hydrolase</keyword>
<reference evidence="10 11" key="1">
    <citation type="submission" date="2019-02" db="EMBL/GenBank/DDBJ databases">
        <title>Deep-cultivation of Planctomycetes and their phenomic and genomic characterization uncovers novel biology.</title>
        <authorList>
            <person name="Wiegand S."/>
            <person name="Jogler M."/>
            <person name="Boedeker C."/>
            <person name="Pinto D."/>
            <person name="Vollmers J."/>
            <person name="Rivas-Marin E."/>
            <person name="Kohn T."/>
            <person name="Peeters S.H."/>
            <person name="Heuer A."/>
            <person name="Rast P."/>
            <person name="Oberbeckmann S."/>
            <person name="Bunk B."/>
            <person name="Jeske O."/>
            <person name="Meyerdierks A."/>
            <person name="Storesund J.E."/>
            <person name="Kallscheuer N."/>
            <person name="Luecker S."/>
            <person name="Lage O.M."/>
            <person name="Pohl T."/>
            <person name="Merkel B.J."/>
            <person name="Hornburger P."/>
            <person name="Mueller R.-W."/>
            <person name="Bruemmer F."/>
            <person name="Labrenz M."/>
            <person name="Spormann A.M."/>
            <person name="Op Den Camp H."/>
            <person name="Overmann J."/>
            <person name="Amann R."/>
            <person name="Jetten M.S.M."/>
            <person name="Mascher T."/>
            <person name="Medema M.H."/>
            <person name="Devos D.P."/>
            <person name="Kaster A.-K."/>
            <person name="Ovreas L."/>
            <person name="Rohde M."/>
            <person name="Galperin M.Y."/>
            <person name="Jogler C."/>
        </authorList>
    </citation>
    <scope>NUCLEOTIDE SEQUENCE [LARGE SCALE GENOMIC DNA]</scope>
    <source>
        <strain evidence="10 11">Q31b</strain>
    </source>
</reference>
<keyword evidence="11" id="KW-1185">Reference proteome</keyword>
<dbReference type="EC" id="3.1.6.1" evidence="10"/>
<evidence type="ECO:0000256" key="3">
    <source>
        <dbReference type="ARBA" id="ARBA00022723"/>
    </source>
</evidence>
<dbReference type="SUPFAM" id="SSF53649">
    <property type="entry name" value="Alkaline phosphatase-like"/>
    <property type="match status" value="1"/>
</dbReference>
<dbReference type="FunFam" id="3.40.720.10:FF:000023">
    <property type="entry name" value="Arylsulfatase A"/>
    <property type="match status" value="1"/>
</dbReference>